<organism evidence="2 3">
    <name type="scientific">Chitinophaga filiformis</name>
    <name type="common">Myxococcus filiformis</name>
    <name type="synonym">Flexibacter filiformis</name>
    <dbReference type="NCBI Taxonomy" id="104663"/>
    <lineage>
        <taxon>Bacteria</taxon>
        <taxon>Pseudomonadati</taxon>
        <taxon>Bacteroidota</taxon>
        <taxon>Chitinophagia</taxon>
        <taxon>Chitinophagales</taxon>
        <taxon>Chitinophagaceae</taxon>
        <taxon>Chitinophaga</taxon>
    </lineage>
</organism>
<accession>A0A1G7MCZ5</accession>
<dbReference type="STRING" id="104663.SAMN04488121_102379"/>
<evidence type="ECO:0000313" key="3">
    <source>
        <dbReference type="Proteomes" id="UP000199045"/>
    </source>
</evidence>
<dbReference type="RefSeq" id="WP_089830685.1">
    <property type="nucleotide sequence ID" value="NZ_FNBN01000002.1"/>
</dbReference>
<name>A0A1G7MCZ5_CHIFI</name>
<dbReference type="PROSITE" id="PS51186">
    <property type="entry name" value="GNAT"/>
    <property type="match status" value="1"/>
</dbReference>
<dbReference type="EMBL" id="FNBN01000002">
    <property type="protein sequence ID" value="SDF59698.1"/>
    <property type="molecule type" value="Genomic_DNA"/>
</dbReference>
<dbReference type="AlphaFoldDB" id="A0A1G7MCZ5"/>
<feature type="domain" description="N-acetyltransferase" evidence="1">
    <location>
        <begin position="7"/>
        <end position="160"/>
    </location>
</feature>
<keyword evidence="2" id="KW-0808">Transferase</keyword>
<reference evidence="2 3" key="1">
    <citation type="submission" date="2016-10" db="EMBL/GenBank/DDBJ databases">
        <authorList>
            <person name="de Groot N.N."/>
        </authorList>
    </citation>
    <scope>NUCLEOTIDE SEQUENCE [LARGE SCALE GENOMIC DNA]</scope>
    <source>
        <strain evidence="2 3">DSM 527</strain>
    </source>
</reference>
<proteinExistence type="predicted"/>
<dbReference type="Proteomes" id="UP000199045">
    <property type="component" value="Unassembled WGS sequence"/>
</dbReference>
<evidence type="ECO:0000259" key="1">
    <source>
        <dbReference type="PROSITE" id="PS51186"/>
    </source>
</evidence>
<evidence type="ECO:0000313" key="2">
    <source>
        <dbReference type="EMBL" id="SDF59698.1"/>
    </source>
</evidence>
<dbReference type="Pfam" id="PF13302">
    <property type="entry name" value="Acetyltransf_3"/>
    <property type="match status" value="1"/>
</dbReference>
<dbReference type="InterPro" id="IPR016181">
    <property type="entry name" value="Acyl_CoA_acyltransferase"/>
</dbReference>
<dbReference type="Gene3D" id="3.40.630.30">
    <property type="match status" value="1"/>
</dbReference>
<protein>
    <submittedName>
        <fullName evidence="2">Protein N-acetyltransferase, RimJ/RimL family</fullName>
    </submittedName>
</protein>
<dbReference type="PANTHER" id="PTHR43328">
    <property type="entry name" value="ACETYLTRANSFERASE-RELATED"/>
    <property type="match status" value="1"/>
</dbReference>
<dbReference type="PANTHER" id="PTHR43328:SF1">
    <property type="entry name" value="N-ACETYLTRANSFERASE DOMAIN-CONTAINING PROTEIN"/>
    <property type="match status" value="1"/>
</dbReference>
<dbReference type="OrthoDB" id="9811523at2"/>
<sequence>MIQNGQVKLRKTMESDLESLFQFQLDRDAIYLAAFTPKDPTDKKAYFEKFTKLLNDPTINMRTILVDETIAGSIAKFEIEGDAEITYWIDKSFWGKGIATTALKNFLTIESTRPIFGRVAFDNLGSQKVLEKCGFIKIGKDKGFANARQAEIEEFIYKLI</sequence>
<dbReference type="SUPFAM" id="SSF55729">
    <property type="entry name" value="Acyl-CoA N-acyltransferases (Nat)"/>
    <property type="match status" value="1"/>
</dbReference>
<dbReference type="InterPro" id="IPR000182">
    <property type="entry name" value="GNAT_dom"/>
</dbReference>
<gene>
    <name evidence="2" type="ORF">SAMN04488121_102379</name>
</gene>
<dbReference type="GO" id="GO:0016747">
    <property type="term" value="F:acyltransferase activity, transferring groups other than amino-acyl groups"/>
    <property type="evidence" value="ECO:0007669"/>
    <property type="project" value="InterPro"/>
</dbReference>